<keyword evidence="2" id="KW-1185">Reference proteome</keyword>
<gene>
    <name evidence="1" type="ORF">CCMP2556_LOCUS45117</name>
</gene>
<accession>A0ABP0R359</accession>
<protein>
    <submittedName>
        <fullName evidence="1">Uncharacterized protein</fullName>
    </submittedName>
</protein>
<comment type="caution">
    <text evidence="1">The sequence shown here is derived from an EMBL/GenBank/DDBJ whole genome shotgun (WGS) entry which is preliminary data.</text>
</comment>
<evidence type="ECO:0000313" key="1">
    <source>
        <dbReference type="EMBL" id="CAK9094609.1"/>
    </source>
</evidence>
<dbReference type="EMBL" id="CAXAMN010025361">
    <property type="protein sequence ID" value="CAK9094609.1"/>
    <property type="molecule type" value="Genomic_DNA"/>
</dbReference>
<proteinExistence type="predicted"/>
<organism evidence="1 2">
    <name type="scientific">Durusdinium trenchii</name>
    <dbReference type="NCBI Taxonomy" id="1381693"/>
    <lineage>
        <taxon>Eukaryota</taxon>
        <taxon>Sar</taxon>
        <taxon>Alveolata</taxon>
        <taxon>Dinophyceae</taxon>
        <taxon>Suessiales</taxon>
        <taxon>Symbiodiniaceae</taxon>
        <taxon>Durusdinium</taxon>
    </lineage>
</organism>
<name>A0ABP0R359_9DINO</name>
<dbReference type="Proteomes" id="UP001642484">
    <property type="component" value="Unassembled WGS sequence"/>
</dbReference>
<sequence length="99" mass="10605">MPSQRGVRLSARECALLIALGLPVLLIHLCDYIADIGDSQLGSGNDSGCSWQRDLSLLELFSGSATLTATYSWCQGNITIGKPEELRTTSYQQLASCGP</sequence>
<reference evidence="1 2" key="1">
    <citation type="submission" date="2024-02" db="EMBL/GenBank/DDBJ databases">
        <authorList>
            <person name="Chen Y."/>
            <person name="Shah S."/>
            <person name="Dougan E. K."/>
            <person name="Thang M."/>
            <person name="Chan C."/>
        </authorList>
    </citation>
    <scope>NUCLEOTIDE SEQUENCE [LARGE SCALE GENOMIC DNA]</scope>
</reference>
<evidence type="ECO:0000313" key="2">
    <source>
        <dbReference type="Proteomes" id="UP001642484"/>
    </source>
</evidence>